<proteinExistence type="inferred from homology"/>
<evidence type="ECO:0000256" key="2">
    <source>
        <dbReference type="ARBA" id="ARBA00022598"/>
    </source>
</evidence>
<evidence type="ECO:0000256" key="5">
    <source>
        <dbReference type="ARBA" id="ARBA00022840"/>
    </source>
</evidence>
<keyword evidence="6" id="KW-0460">Magnesium</keyword>
<evidence type="ECO:0000256" key="1">
    <source>
        <dbReference type="ARBA" id="ARBA00008276"/>
    </source>
</evidence>
<dbReference type="PANTHER" id="PTHR11136">
    <property type="entry name" value="FOLYLPOLYGLUTAMATE SYNTHASE-RELATED"/>
    <property type="match status" value="1"/>
</dbReference>
<dbReference type="GO" id="GO:0004326">
    <property type="term" value="F:tetrahydrofolylpolyglutamate synthase activity"/>
    <property type="evidence" value="ECO:0007669"/>
    <property type="project" value="InterPro"/>
</dbReference>
<evidence type="ECO:0000313" key="8">
    <source>
        <dbReference type="EMBL" id="PPE06616.1"/>
    </source>
</evidence>
<dbReference type="InterPro" id="IPR018109">
    <property type="entry name" value="Folylpolyglutamate_synth_CS"/>
</dbReference>
<evidence type="ECO:0000313" key="9">
    <source>
        <dbReference type="Proteomes" id="UP000239785"/>
    </source>
</evidence>
<gene>
    <name evidence="8" type="primary">folC</name>
    <name evidence="8" type="ORF">MCORR_v1c02470</name>
</gene>
<accession>A0A2S5RH03</accession>
<comment type="caution">
    <text evidence="8">The sequence shown here is derived from an EMBL/GenBank/DDBJ whole genome shotgun (WGS) entry which is preliminary data.</text>
</comment>
<dbReference type="RefSeq" id="WP_104207796.1">
    <property type="nucleotide sequence ID" value="NZ_PHNF01000001.1"/>
</dbReference>
<name>A0A2S5RH03_9MOLU</name>
<dbReference type="GO" id="GO:0046872">
    <property type="term" value="F:metal ion binding"/>
    <property type="evidence" value="ECO:0007669"/>
    <property type="project" value="UniProtKB-KW"/>
</dbReference>
<dbReference type="NCBIfam" id="TIGR01499">
    <property type="entry name" value="folC"/>
    <property type="match status" value="1"/>
</dbReference>
<keyword evidence="9" id="KW-1185">Reference proteome</keyword>
<dbReference type="PROSITE" id="PS01012">
    <property type="entry name" value="FOLYLPOLYGLU_SYNT_2"/>
    <property type="match status" value="1"/>
</dbReference>
<dbReference type="GO" id="GO:0005524">
    <property type="term" value="F:ATP binding"/>
    <property type="evidence" value="ECO:0007669"/>
    <property type="project" value="UniProtKB-KW"/>
</dbReference>
<evidence type="ECO:0000256" key="6">
    <source>
        <dbReference type="ARBA" id="ARBA00022842"/>
    </source>
</evidence>
<protein>
    <submittedName>
        <fullName evidence="8">Folylpolyglutamate synthase</fullName>
    </submittedName>
</protein>
<evidence type="ECO:0000256" key="3">
    <source>
        <dbReference type="ARBA" id="ARBA00022723"/>
    </source>
</evidence>
<organism evidence="8 9">
    <name type="scientific">Mesoplasma corruscae</name>
    <dbReference type="NCBI Taxonomy" id="216874"/>
    <lineage>
        <taxon>Bacteria</taxon>
        <taxon>Bacillati</taxon>
        <taxon>Mycoplasmatota</taxon>
        <taxon>Mollicutes</taxon>
        <taxon>Entomoplasmatales</taxon>
        <taxon>Entomoplasmataceae</taxon>
        <taxon>Mesoplasma</taxon>
    </lineage>
</organism>
<keyword evidence="2" id="KW-0436">Ligase</keyword>
<dbReference type="GO" id="GO:0008841">
    <property type="term" value="F:dihydrofolate synthase activity"/>
    <property type="evidence" value="ECO:0007669"/>
    <property type="project" value="TreeGrafter"/>
</dbReference>
<dbReference type="SUPFAM" id="SSF53244">
    <property type="entry name" value="MurD-like peptide ligases, peptide-binding domain"/>
    <property type="match status" value="1"/>
</dbReference>
<dbReference type="AlphaFoldDB" id="A0A2S5RH03"/>
<keyword evidence="4" id="KW-0547">Nucleotide-binding</keyword>
<dbReference type="InterPro" id="IPR036565">
    <property type="entry name" value="Mur-like_cat_sf"/>
</dbReference>
<feature type="domain" description="Mur ligase central" evidence="7">
    <location>
        <begin position="40"/>
        <end position="230"/>
    </location>
</feature>
<dbReference type="SUPFAM" id="SSF53623">
    <property type="entry name" value="MurD-like peptide ligases, catalytic domain"/>
    <property type="match status" value="1"/>
</dbReference>
<keyword evidence="5" id="KW-0067">ATP-binding</keyword>
<evidence type="ECO:0000256" key="4">
    <source>
        <dbReference type="ARBA" id="ARBA00022741"/>
    </source>
</evidence>
<sequence>MIQVSKDIIDINQRFQKIYNLDKVLNLLNNPQQNLPTISVVGTNGKGSTSFFISKGLLEKYNKVGLFTSPAFIYHNERIQINNKFISDEDLRHYIKITKKYVVEYKLTFFEIWTLIAILYFADNNVDIIVMEAGIGGVKDSTKLMSNQLLVVVSSISYDHIEVLGTSIEEIIFQKVNIAYKNVPLIISMDNLKYKDIIIKSLVNKNAIIWADSYEDKINYQKANKGLANKVLQHFKINYDLNNVQPPIGRFTQIEFKDIKIILDGAHNVDGINQLINSVNTKEWTVVYASIETKDYITILNTLKNNFEKVYITNFEYFKSWDINKINHNLKIKNIENFILTSKENLLICGSLYFVPLVYEFIIKQK</sequence>
<dbReference type="InterPro" id="IPR036615">
    <property type="entry name" value="Mur_ligase_C_dom_sf"/>
</dbReference>
<dbReference type="InterPro" id="IPR001645">
    <property type="entry name" value="Folylpolyglutamate_synth"/>
</dbReference>
<dbReference type="PANTHER" id="PTHR11136:SF0">
    <property type="entry name" value="DIHYDROFOLATE SYNTHETASE-RELATED"/>
    <property type="match status" value="1"/>
</dbReference>
<dbReference type="Gene3D" id="3.40.1190.10">
    <property type="entry name" value="Mur-like, catalytic domain"/>
    <property type="match status" value="1"/>
</dbReference>
<dbReference type="Proteomes" id="UP000239785">
    <property type="component" value="Unassembled WGS sequence"/>
</dbReference>
<keyword evidence="3" id="KW-0479">Metal-binding</keyword>
<dbReference type="GO" id="GO:0005737">
    <property type="term" value="C:cytoplasm"/>
    <property type="evidence" value="ECO:0007669"/>
    <property type="project" value="TreeGrafter"/>
</dbReference>
<dbReference type="Pfam" id="PF08245">
    <property type="entry name" value="Mur_ligase_M"/>
    <property type="match status" value="1"/>
</dbReference>
<dbReference type="OrthoDB" id="9809356at2"/>
<evidence type="ECO:0000259" key="7">
    <source>
        <dbReference type="Pfam" id="PF08245"/>
    </source>
</evidence>
<dbReference type="InterPro" id="IPR013221">
    <property type="entry name" value="Mur_ligase_cen"/>
</dbReference>
<comment type="similarity">
    <text evidence="1">Belongs to the folylpolyglutamate synthase family.</text>
</comment>
<reference evidence="8 9" key="1">
    <citation type="submission" date="2017-11" db="EMBL/GenBank/DDBJ databases">
        <title>Genome sequence of Mesoplasma corruscae ELCA-2 (ATCC 49579).</title>
        <authorList>
            <person name="Lo W.-S."/>
            <person name="Kuo C.-H."/>
        </authorList>
    </citation>
    <scope>NUCLEOTIDE SEQUENCE [LARGE SCALE GENOMIC DNA]</scope>
    <source>
        <strain evidence="8 9">ELCA-2</strain>
    </source>
</reference>
<dbReference type="EMBL" id="PHNF01000001">
    <property type="protein sequence ID" value="PPE06616.1"/>
    <property type="molecule type" value="Genomic_DNA"/>
</dbReference>